<dbReference type="GO" id="GO:0003918">
    <property type="term" value="F:DNA topoisomerase type II (double strand cut, ATP-hydrolyzing) activity"/>
    <property type="evidence" value="ECO:0007669"/>
    <property type="project" value="UniProtKB-UniRule"/>
</dbReference>
<dbReference type="SMART" id="SM00433">
    <property type="entry name" value="TOP2c"/>
    <property type="match status" value="1"/>
</dbReference>
<dbReference type="PANTHER" id="PTHR10169">
    <property type="entry name" value="DNA TOPOISOMERASE/GYRASE"/>
    <property type="match status" value="1"/>
</dbReference>
<dbReference type="InterPro" id="IPR013757">
    <property type="entry name" value="Topo_IIA_A_a_sf"/>
</dbReference>
<evidence type="ECO:0000256" key="6">
    <source>
        <dbReference type="ARBA" id="ARBA00022741"/>
    </source>
</evidence>
<evidence type="ECO:0000256" key="3">
    <source>
        <dbReference type="ARBA" id="ARBA00001946"/>
    </source>
</evidence>
<dbReference type="PANTHER" id="PTHR10169:SF38">
    <property type="entry name" value="DNA TOPOISOMERASE 2"/>
    <property type="match status" value="1"/>
</dbReference>
<dbReference type="Pfam" id="PF00204">
    <property type="entry name" value="DNA_gyraseB"/>
    <property type="match status" value="1"/>
</dbReference>
<dbReference type="FunFam" id="3.30.565.10:FF:000004">
    <property type="entry name" value="DNA topoisomerase 2"/>
    <property type="match status" value="1"/>
</dbReference>
<evidence type="ECO:0000256" key="15">
    <source>
        <dbReference type="SAM" id="Phobius"/>
    </source>
</evidence>
<comment type="cofactor">
    <cofactor evidence="2">
        <name>Ca(2+)</name>
        <dbReference type="ChEBI" id="CHEBI:29108"/>
    </cofactor>
</comment>
<keyword evidence="7 13" id="KW-0067">ATP-binding</keyword>
<dbReference type="Gene3D" id="3.30.565.10">
    <property type="entry name" value="Histidine kinase-like ATPase, C-terminal domain"/>
    <property type="match status" value="1"/>
</dbReference>
<comment type="cofactor">
    <cofactor evidence="3">
        <name>Mg(2+)</name>
        <dbReference type="ChEBI" id="CHEBI:18420"/>
    </cofactor>
</comment>
<dbReference type="InterPro" id="IPR050634">
    <property type="entry name" value="DNA_Topoisomerase_II"/>
</dbReference>
<keyword evidence="10 12" id="KW-0238">DNA-binding</keyword>
<dbReference type="Pfam" id="PF02518">
    <property type="entry name" value="HATPase_c"/>
    <property type="match status" value="1"/>
</dbReference>
<dbReference type="FunFam" id="3.90.199.10:FF:000002">
    <property type="entry name" value="DNA topoisomerase 2"/>
    <property type="match status" value="1"/>
</dbReference>
<keyword evidence="15" id="KW-0472">Membrane</keyword>
<feature type="compositionally biased region" description="Basic and acidic residues" evidence="14">
    <location>
        <begin position="1440"/>
        <end position="1454"/>
    </location>
</feature>
<feature type="compositionally biased region" description="Basic and acidic residues" evidence="14">
    <location>
        <begin position="1527"/>
        <end position="1562"/>
    </location>
</feature>
<evidence type="ECO:0000256" key="14">
    <source>
        <dbReference type="SAM" id="MobiDB-lite"/>
    </source>
</evidence>
<feature type="compositionally biased region" description="Acidic residues" evidence="14">
    <location>
        <begin position="1189"/>
        <end position="1200"/>
    </location>
</feature>
<dbReference type="PROSITE" id="PS52040">
    <property type="entry name" value="TOPO_IIA"/>
    <property type="match status" value="1"/>
</dbReference>
<dbReference type="GO" id="GO:0005524">
    <property type="term" value="F:ATP binding"/>
    <property type="evidence" value="ECO:0007669"/>
    <property type="project" value="UniProtKB-UniRule"/>
</dbReference>
<evidence type="ECO:0000256" key="5">
    <source>
        <dbReference type="ARBA" id="ARBA00022723"/>
    </source>
</evidence>
<name>A0A815D7Z0_ADIRI</name>
<dbReference type="GO" id="GO:0006265">
    <property type="term" value="P:DNA topological change"/>
    <property type="evidence" value="ECO:0007669"/>
    <property type="project" value="UniProtKB-UniRule"/>
</dbReference>
<comment type="similarity">
    <text evidence="4 13">Belongs to the type II topoisomerase family.</text>
</comment>
<evidence type="ECO:0000259" key="17">
    <source>
        <dbReference type="PROSITE" id="PS52040"/>
    </source>
</evidence>
<keyword evidence="15" id="KW-1133">Transmembrane helix</keyword>
<dbReference type="InterPro" id="IPR002205">
    <property type="entry name" value="Topo_IIA_dom_A"/>
</dbReference>
<dbReference type="Gene3D" id="3.30.1490.30">
    <property type="match status" value="1"/>
</dbReference>
<dbReference type="InterPro" id="IPR013506">
    <property type="entry name" value="Topo_IIA_bsu_dom2"/>
</dbReference>
<comment type="function">
    <text evidence="13">Control of topological states of DNA by transient breakage and subsequent rejoining of DNA strands. Topoisomerase II makes double-strand breaks.</text>
</comment>
<evidence type="ECO:0000256" key="10">
    <source>
        <dbReference type="ARBA" id="ARBA00023125"/>
    </source>
</evidence>
<dbReference type="PROSITE" id="PS50880">
    <property type="entry name" value="TOPRIM"/>
    <property type="match status" value="1"/>
</dbReference>
<dbReference type="InterPro" id="IPR003594">
    <property type="entry name" value="HATPase_dom"/>
</dbReference>
<keyword evidence="8" id="KW-0460">Magnesium</keyword>
<dbReference type="SUPFAM" id="SSF54211">
    <property type="entry name" value="Ribosomal protein S5 domain 2-like"/>
    <property type="match status" value="1"/>
</dbReference>
<evidence type="ECO:0000256" key="12">
    <source>
        <dbReference type="PROSITE-ProRule" id="PRU01384"/>
    </source>
</evidence>
<gene>
    <name evidence="18" type="ORF">EDS130_LOCUS30261</name>
</gene>
<dbReference type="InterPro" id="IPR006171">
    <property type="entry name" value="TOPRIM_dom"/>
</dbReference>
<feature type="domain" description="Toprim" evidence="16">
    <location>
        <begin position="498"/>
        <end position="615"/>
    </location>
</feature>
<keyword evidence="11 12" id="KW-0413">Isomerase</keyword>
<evidence type="ECO:0000256" key="1">
    <source>
        <dbReference type="ARBA" id="ARBA00000185"/>
    </source>
</evidence>
<dbReference type="Proteomes" id="UP000663852">
    <property type="component" value="Unassembled WGS sequence"/>
</dbReference>
<feature type="domain" description="Topo IIA-type catalytic" evidence="17">
    <location>
        <begin position="758"/>
        <end position="1268"/>
    </location>
</feature>
<feature type="compositionally biased region" description="Basic and acidic residues" evidence="14">
    <location>
        <begin position="1508"/>
        <end position="1517"/>
    </location>
</feature>
<dbReference type="InterPro" id="IPR014721">
    <property type="entry name" value="Ribsml_uS5_D2-typ_fold_subgr"/>
</dbReference>
<dbReference type="FunFam" id="3.30.1490.30:FF:000001">
    <property type="entry name" value="DNA topoisomerase 2"/>
    <property type="match status" value="1"/>
</dbReference>
<dbReference type="Pfam" id="PF16898">
    <property type="entry name" value="TOPRIM_C"/>
    <property type="match status" value="1"/>
</dbReference>
<sequence length="1612" mass="184206">MTSVKKKTYTTDFQGTDYRNLTKTFGKQSLEEIFKPKEIDKSLLSLNDVVFLMASSMNKSISDAPNKDEETYQLLEQLDHILKRPETYIGSNKPCHEEMWVLDETAEEGPKIVKKQITYVPGLYKIFDEILVNAADNKQRDATMTAIEVDINQEKGEIKICNDGRGIPVRKWAQDESIYIPTLIFGKLLTSDNFNDNQKRITGGRNGYGAKVTNIFSTKFTVETCSKEYKKSFKQTWTNNMRDPQDAIVTKTSDNPKEFTRITFVPDLKRFQLDKFDDDLVALFKRRAYDVAVSTGCKVTLNGKRIPVKNMKDYMLMYLETSEKEIVYKKVNDRWEVGVAKNDHNNGFTQVSFVNSILTSEGGKHVDYITEQICPKLIEHIKKKSKAAAENLKPMQLKSHLFVFVNCLIENPEFESQAKKQLATERKHFGSTCTLKDDETFFKDIIKKTGIVESVINWLEHKQDAKLQKQSGSKTSKLKGIPKLDDANDAGTKNSQYCTLIVTEGDSAKALAVAGLGVIGRDRYGVYPLKGKMLNVREATTKKMTENSEVSQLVKILGLNYGEKYVNKSDLTKLRYGKLMIMADQDQDGSHIKGLVINFIHYKWPNLLKHDYIEVFITPILKVTKGNEVIPFYSMPEFEQWQASTPNWQKWKCKYYKGLGTSTAKEAKEYFSNMDRHRIIFKYDSIKDDLAIQLAFNSALSDDRKDWIKWHTEDVNQRREQNLPADYLYKKDTKQINFNDFINKELVLFSKSSTERAIPSIMDGLKPGQRKIMFVCFTKNLIREIKVAQLAGKVAENSAYHHGEQSLTNTIVGLAQNFIGSNNINFLVPAGQFGTRLHGGSDAASARYIFTRLSPLALSLFNKNDEPLLAYLNEDGMSIEPEWYCPVIPTVLVNGAHGVGTGYSTDIPSYNPLVLSNNMRYYIRQERNRQRQITDPAGQLNVYADALALQELVPWYKNFTGEIRLLDNDRSRGVINGVCAKLDDATLEITDLPIGTWTQYYKENVLEGMLHPKRNDIPPSILDYKEYHTDTTVRFVVKLSQAQFAKFNEAGLHKSFRLQETFKLTNMVLFDHHGILHRYRTPDEICEEFFTVRLQMYVKRKEYMVGTLQSQCSKLDNIARFIKEKIENVISVENKKISAVVEMLIERKYDRDPEKVWREEARRKFSIDSQASSSSDNPDQLADLQQKQDDEEDDDEENESDERKKPKTTTAATTTKVDTTYYDYLINMSLRNLTKERRNEILREQQEKHEKLEALQKKSPEDLYEDDLDHFESEYHKAIAKERADEMSEVAHYTTKKAGGADGDGKGRKKQLAKPQRAETRPAPNGQRIAPVIDPALVKKVAEELNKRNREEKAIADKRTIIEFLVNEGVSSEEISQIMQMRCKEKKRVGGGIGLAFVSLFSFLNPLFFFSEKKSGDTTKEKKMNGTMDENSNTSIVSIDGKDNSENPRDEITSPKRPAKRTVKGKVKYGSDDDEDDDDRENFDENESDYVGSDSEAEKVVKKSKSKAKAESPEKKNALSVLMQNRQTKDENKTEKPKKPRAKKEPGASTTKKEPAKKETKTGKRAKPSADSDEDDDIAIVSVSPNATKKARIQRDNNAKKNYHISDDDDFD</sequence>
<keyword evidence="6 13" id="KW-0547">Nucleotide-binding</keyword>
<feature type="region of interest" description="Disordered" evidence="14">
    <location>
        <begin position="1167"/>
        <end position="1212"/>
    </location>
</feature>
<evidence type="ECO:0000256" key="2">
    <source>
        <dbReference type="ARBA" id="ARBA00001913"/>
    </source>
</evidence>
<dbReference type="PRINTS" id="PR01158">
    <property type="entry name" value="TOPISMRASEII"/>
</dbReference>
<comment type="catalytic activity">
    <reaction evidence="1 12 13">
        <text>ATP-dependent breakage, passage and rejoining of double-stranded DNA.</text>
        <dbReference type="EC" id="5.6.2.2"/>
    </reaction>
</comment>
<feature type="compositionally biased region" description="Acidic residues" evidence="14">
    <location>
        <begin position="1472"/>
        <end position="1488"/>
    </location>
</feature>
<dbReference type="SUPFAM" id="SSF56719">
    <property type="entry name" value="Type II DNA topoisomerase"/>
    <property type="match status" value="1"/>
</dbReference>
<dbReference type="Gene3D" id="3.40.50.670">
    <property type="match status" value="1"/>
</dbReference>
<proteinExistence type="inferred from homology"/>
<feature type="region of interest" description="Disordered" evidence="14">
    <location>
        <begin position="1295"/>
        <end position="1328"/>
    </location>
</feature>
<evidence type="ECO:0000313" key="19">
    <source>
        <dbReference type="Proteomes" id="UP000663852"/>
    </source>
</evidence>
<organism evidence="18 19">
    <name type="scientific">Adineta ricciae</name>
    <name type="common">Rotifer</name>
    <dbReference type="NCBI Taxonomy" id="249248"/>
    <lineage>
        <taxon>Eukaryota</taxon>
        <taxon>Metazoa</taxon>
        <taxon>Spiralia</taxon>
        <taxon>Gnathifera</taxon>
        <taxon>Rotifera</taxon>
        <taxon>Eurotatoria</taxon>
        <taxon>Bdelloidea</taxon>
        <taxon>Adinetida</taxon>
        <taxon>Adinetidae</taxon>
        <taxon>Adineta</taxon>
    </lineage>
</organism>
<dbReference type="GO" id="GO:0005634">
    <property type="term" value="C:nucleus"/>
    <property type="evidence" value="ECO:0007669"/>
    <property type="project" value="TreeGrafter"/>
</dbReference>
<evidence type="ECO:0000256" key="4">
    <source>
        <dbReference type="ARBA" id="ARBA00011080"/>
    </source>
</evidence>
<dbReference type="InterPro" id="IPR001241">
    <property type="entry name" value="Topo_IIA"/>
</dbReference>
<dbReference type="InterPro" id="IPR020568">
    <property type="entry name" value="Ribosomal_Su5_D2-typ_SF"/>
</dbReference>
<dbReference type="Gene3D" id="3.30.230.10">
    <property type="match status" value="1"/>
</dbReference>
<dbReference type="InterPro" id="IPR031660">
    <property type="entry name" value="TOPRIM_C"/>
</dbReference>
<dbReference type="PRINTS" id="PR00418">
    <property type="entry name" value="TPI2FAMILY"/>
</dbReference>
<dbReference type="GO" id="GO:0046872">
    <property type="term" value="F:metal ion binding"/>
    <property type="evidence" value="ECO:0007669"/>
    <property type="project" value="UniProtKB-KW"/>
</dbReference>
<dbReference type="FunFam" id="3.30.1360.40:FF:000003">
    <property type="entry name" value="DNA topoisomerase 2"/>
    <property type="match status" value="1"/>
</dbReference>
<dbReference type="EMBL" id="CAJNOJ010000210">
    <property type="protein sequence ID" value="CAF1294387.1"/>
    <property type="molecule type" value="Genomic_DNA"/>
</dbReference>
<dbReference type="OrthoDB" id="276498at2759"/>
<evidence type="ECO:0000259" key="16">
    <source>
        <dbReference type="PROSITE" id="PS50880"/>
    </source>
</evidence>
<evidence type="ECO:0000256" key="13">
    <source>
        <dbReference type="RuleBase" id="RU362094"/>
    </source>
</evidence>
<keyword evidence="15" id="KW-0812">Transmembrane</keyword>
<dbReference type="EC" id="5.6.2.2" evidence="13"/>
<dbReference type="SUPFAM" id="SSF55874">
    <property type="entry name" value="ATPase domain of HSP90 chaperone/DNA topoisomerase II/histidine kinase"/>
    <property type="match status" value="1"/>
</dbReference>
<dbReference type="FunFam" id="3.40.50.670:FF:000001">
    <property type="entry name" value="DNA topoisomerase 2"/>
    <property type="match status" value="2"/>
</dbReference>
<dbReference type="Pfam" id="PF00521">
    <property type="entry name" value="DNA_topoisoIV"/>
    <property type="match status" value="1"/>
</dbReference>
<evidence type="ECO:0000256" key="9">
    <source>
        <dbReference type="ARBA" id="ARBA00023029"/>
    </source>
</evidence>
<feature type="compositionally biased region" description="Basic residues" evidence="14">
    <location>
        <begin position="1457"/>
        <end position="1467"/>
    </location>
</feature>
<reference evidence="18" key="1">
    <citation type="submission" date="2021-02" db="EMBL/GenBank/DDBJ databases">
        <authorList>
            <person name="Nowell W R."/>
        </authorList>
    </citation>
    <scope>NUCLEOTIDE SEQUENCE</scope>
</reference>
<feature type="region of interest" description="Disordered" evidence="14">
    <location>
        <begin position="1416"/>
        <end position="1612"/>
    </location>
</feature>
<accession>A0A815D7Z0</accession>
<feature type="active site" description="O-(5'-phospho-DNA)-tyrosine intermediate" evidence="12">
    <location>
        <position position="848"/>
    </location>
</feature>
<dbReference type="GO" id="GO:0003677">
    <property type="term" value="F:DNA binding"/>
    <property type="evidence" value="ECO:0007669"/>
    <property type="project" value="UniProtKB-UniRule"/>
</dbReference>
<comment type="caution">
    <text evidence="18">The sequence shown here is derived from an EMBL/GenBank/DDBJ whole genome shotgun (WGS) entry which is preliminary data.</text>
</comment>
<dbReference type="GO" id="GO:0000819">
    <property type="term" value="P:sister chromatid segregation"/>
    <property type="evidence" value="ECO:0007669"/>
    <property type="project" value="TreeGrafter"/>
</dbReference>
<keyword evidence="9 12" id="KW-0799">Topoisomerase</keyword>
<comment type="subunit">
    <text evidence="13">Homodimer.</text>
</comment>
<dbReference type="CDD" id="cd03481">
    <property type="entry name" value="TopoIIA_Trans_ScTopoIIA"/>
    <property type="match status" value="1"/>
</dbReference>
<protein>
    <recommendedName>
        <fullName evidence="13">DNA topoisomerase 2</fullName>
        <ecNumber evidence="13">5.6.2.2</ecNumber>
    </recommendedName>
</protein>
<dbReference type="PROSITE" id="PS00177">
    <property type="entry name" value="TOPOISOMERASE_II"/>
    <property type="match status" value="1"/>
</dbReference>
<dbReference type="Gene3D" id="1.10.268.10">
    <property type="entry name" value="Topoisomerase, domain 3"/>
    <property type="match status" value="1"/>
</dbReference>
<feature type="compositionally biased region" description="Polar residues" evidence="14">
    <location>
        <begin position="1428"/>
        <end position="1437"/>
    </location>
</feature>
<evidence type="ECO:0000256" key="7">
    <source>
        <dbReference type="ARBA" id="ARBA00022840"/>
    </source>
</evidence>
<feature type="transmembrane region" description="Helical" evidence="15">
    <location>
        <begin position="1389"/>
        <end position="1410"/>
    </location>
</feature>
<dbReference type="InterPro" id="IPR001154">
    <property type="entry name" value="TopoII_euk"/>
</dbReference>
<dbReference type="InterPro" id="IPR018522">
    <property type="entry name" value="TopoIIA_CS"/>
</dbReference>
<dbReference type="Gene3D" id="3.90.199.10">
    <property type="entry name" value="Topoisomerase II, domain 5"/>
    <property type="match status" value="1"/>
</dbReference>
<dbReference type="InterPro" id="IPR013758">
    <property type="entry name" value="Topo_IIA_A/C_ab"/>
</dbReference>
<evidence type="ECO:0000313" key="18">
    <source>
        <dbReference type="EMBL" id="CAF1294387.1"/>
    </source>
</evidence>
<dbReference type="InterPro" id="IPR013759">
    <property type="entry name" value="Topo_IIA_B_C"/>
</dbReference>
<evidence type="ECO:0000256" key="8">
    <source>
        <dbReference type="ARBA" id="ARBA00022842"/>
    </source>
</evidence>
<dbReference type="GO" id="GO:0000712">
    <property type="term" value="P:resolution of meiotic recombination intermediates"/>
    <property type="evidence" value="ECO:0007669"/>
    <property type="project" value="TreeGrafter"/>
</dbReference>
<dbReference type="SMART" id="SM00434">
    <property type="entry name" value="TOP4c"/>
    <property type="match status" value="1"/>
</dbReference>
<keyword evidence="5" id="KW-0479">Metal-binding</keyword>
<dbReference type="InterPro" id="IPR036890">
    <property type="entry name" value="HATPase_C_sf"/>
</dbReference>
<dbReference type="Gene3D" id="3.30.1360.40">
    <property type="match status" value="1"/>
</dbReference>
<evidence type="ECO:0000256" key="11">
    <source>
        <dbReference type="ARBA" id="ARBA00023235"/>
    </source>
</evidence>
<dbReference type="InterPro" id="IPR013760">
    <property type="entry name" value="Topo_IIA-like_dom_sf"/>
</dbReference>